<dbReference type="EMBL" id="LAZR01040196">
    <property type="protein sequence ID" value="KKL15098.1"/>
    <property type="molecule type" value="Genomic_DNA"/>
</dbReference>
<comment type="caution">
    <text evidence="1">The sequence shown here is derived from an EMBL/GenBank/DDBJ whole genome shotgun (WGS) entry which is preliminary data.</text>
</comment>
<sequence>MSRRWINTLVLHDAQGNVIKREGYWYDGPLSLVAAADFDLSDYAFYDDDANEATSTQIGSTNAQTTLDVDVDLQARVNITESIGGTGQLGKIKWRYNLNGAGVVNVGTSSSVVQAVDSANHTDEEDASDRIGSGGTYITTNLGVTENGDTPNLAYAASERSNFVLLFKIIGADVSDGDEIILSIQGVDTTTNIPDIDVNKPSGAPRRIFVVS</sequence>
<organism evidence="1">
    <name type="scientific">marine sediment metagenome</name>
    <dbReference type="NCBI Taxonomy" id="412755"/>
    <lineage>
        <taxon>unclassified sequences</taxon>
        <taxon>metagenomes</taxon>
        <taxon>ecological metagenomes</taxon>
    </lineage>
</organism>
<name>A0A0F9DT74_9ZZZZ</name>
<gene>
    <name evidence="1" type="ORF">LCGC14_2509010</name>
</gene>
<proteinExistence type="predicted"/>
<evidence type="ECO:0000313" key="1">
    <source>
        <dbReference type="EMBL" id="KKL15098.1"/>
    </source>
</evidence>
<accession>A0A0F9DT74</accession>
<dbReference type="AlphaFoldDB" id="A0A0F9DT74"/>
<protein>
    <submittedName>
        <fullName evidence="1">Uncharacterized protein</fullName>
    </submittedName>
</protein>
<reference evidence="1" key="1">
    <citation type="journal article" date="2015" name="Nature">
        <title>Complex archaea that bridge the gap between prokaryotes and eukaryotes.</title>
        <authorList>
            <person name="Spang A."/>
            <person name="Saw J.H."/>
            <person name="Jorgensen S.L."/>
            <person name="Zaremba-Niedzwiedzka K."/>
            <person name="Martijn J."/>
            <person name="Lind A.E."/>
            <person name="van Eijk R."/>
            <person name="Schleper C."/>
            <person name="Guy L."/>
            <person name="Ettema T.J."/>
        </authorList>
    </citation>
    <scope>NUCLEOTIDE SEQUENCE</scope>
</reference>